<sequence length="311" mass="35232">MRQGVGSPISSSPHLQPKFSYRLTKLGTLIYFYVIYNISKFRRDTLNIGPVASRCIKEWLNPVFNFHRFSTAFFVDGSSEETIKRDLVQHVRSLGSAHAQKSFKEAKQFLSLPTQERERLLVIDNADDPEVMISPLLPRWKRGTIIITSRNASHGQLGLSSHLKLDVMEKDESIELFNLGSGGTLFSDQDRESAGTVVEELGFLPIAPVQAASYINRTRCSAEAYISLLRTSQERILSDPATNQIDMRYTTAFAAFDASYSILPSDSKEMLHLLSFMHRQKFPVQSIAFDAENEFSFDSHQRQFLFTVAFS</sequence>
<reference evidence="1 2" key="1">
    <citation type="submission" date="2014-04" db="EMBL/GenBank/DDBJ databases">
        <authorList>
            <consortium name="DOE Joint Genome Institute"/>
            <person name="Kuo A."/>
            <person name="Zuccaro A."/>
            <person name="Kohler A."/>
            <person name="Nagy L.G."/>
            <person name="Floudas D."/>
            <person name="Copeland A."/>
            <person name="Barry K.W."/>
            <person name="Cichocki N."/>
            <person name="Veneault-Fourrey C."/>
            <person name="LaButti K."/>
            <person name="Lindquist E.A."/>
            <person name="Lipzen A."/>
            <person name="Lundell T."/>
            <person name="Morin E."/>
            <person name="Murat C."/>
            <person name="Sun H."/>
            <person name="Tunlid A."/>
            <person name="Henrissat B."/>
            <person name="Grigoriev I.V."/>
            <person name="Hibbett D.S."/>
            <person name="Martin F."/>
            <person name="Nordberg H.P."/>
            <person name="Cantor M.N."/>
            <person name="Hua S.X."/>
        </authorList>
    </citation>
    <scope>NUCLEOTIDE SEQUENCE [LARGE SCALE GENOMIC DNA]</scope>
    <source>
        <strain evidence="1 2">MAFF 305830</strain>
    </source>
</reference>
<proteinExistence type="predicted"/>
<dbReference type="AlphaFoldDB" id="A0A0C2W5G9"/>
<dbReference type="SUPFAM" id="SSF52540">
    <property type="entry name" value="P-loop containing nucleoside triphosphate hydrolases"/>
    <property type="match status" value="1"/>
</dbReference>
<organism evidence="1 2">
    <name type="scientific">Serendipita vermifera MAFF 305830</name>
    <dbReference type="NCBI Taxonomy" id="933852"/>
    <lineage>
        <taxon>Eukaryota</taxon>
        <taxon>Fungi</taxon>
        <taxon>Dikarya</taxon>
        <taxon>Basidiomycota</taxon>
        <taxon>Agaricomycotina</taxon>
        <taxon>Agaricomycetes</taxon>
        <taxon>Sebacinales</taxon>
        <taxon>Serendipitaceae</taxon>
        <taxon>Serendipita</taxon>
    </lineage>
</organism>
<name>A0A0C2W5G9_SERVB</name>
<dbReference type="HOGENOM" id="CLU_894763_0_0_1"/>
<evidence type="ECO:0000313" key="2">
    <source>
        <dbReference type="Proteomes" id="UP000054097"/>
    </source>
</evidence>
<dbReference type="STRING" id="933852.A0A0C2W5G9"/>
<keyword evidence="2" id="KW-1185">Reference proteome</keyword>
<dbReference type="PANTHER" id="PTHR35205:SF1">
    <property type="entry name" value="ZU5 DOMAIN-CONTAINING PROTEIN"/>
    <property type="match status" value="1"/>
</dbReference>
<dbReference type="InterPro" id="IPR027417">
    <property type="entry name" value="P-loop_NTPase"/>
</dbReference>
<dbReference type="PANTHER" id="PTHR35205">
    <property type="entry name" value="NB-ARC AND TPR DOMAIN PROTEIN"/>
    <property type="match status" value="1"/>
</dbReference>
<evidence type="ECO:0000313" key="1">
    <source>
        <dbReference type="EMBL" id="KIM21673.1"/>
    </source>
</evidence>
<dbReference type="Gene3D" id="3.40.50.300">
    <property type="entry name" value="P-loop containing nucleotide triphosphate hydrolases"/>
    <property type="match status" value="1"/>
</dbReference>
<dbReference type="OrthoDB" id="630895at2759"/>
<accession>A0A0C2W5G9</accession>
<evidence type="ECO:0008006" key="3">
    <source>
        <dbReference type="Google" id="ProtNLM"/>
    </source>
</evidence>
<dbReference type="Proteomes" id="UP000054097">
    <property type="component" value="Unassembled WGS sequence"/>
</dbReference>
<protein>
    <recommendedName>
        <fullName evidence="3">NB-ARC domain-containing protein</fullName>
    </recommendedName>
</protein>
<gene>
    <name evidence="1" type="ORF">M408DRAFT_80209</name>
</gene>
<reference evidence="2" key="2">
    <citation type="submission" date="2015-01" db="EMBL/GenBank/DDBJ databases">
        <title>Evolutionary Origins and Diversification of the Mycorrhizal Mutualists.</title>
        <authorList>
            <consortium name="DOE Joint Genome Institute"/>
            <consortium name="Mycorrhizal Genomics Consortium"/>
            <person name="Kohler A."/>
            <person name="Kuo A."/>
            <person name="Nagy L.G."/>
            <person name="Floudas D."/>
            <person name="Copeland A."/>
            <person name="Barry K.W."/>
            <person name="Cichocki N."/>
            <person name="Veneault-Fourrey C."/>
            <person name="LaButti K."/>
            <person name="Lindquist E.A."/>
            <person name="Lipzen A."/>
            <person name="Lundell T."/>
            <person name="Morin E."/>
            <person name="Murat C."/>
            <person name="Riley R."/>
            <person name="Ohm R."/>
            <person name="Sun H."/>
            <person name="Tunlid A."/>
            <person name="Henrissat B."/>
            <person name="Grigoriev I.V."/>
            <person name="Hibbett D.S."/>
            <person name="Martin F."/>
        </authorList>
    </citation>
    <scope>NUCLEOTIDE SEQUENCE [LARGE SCALE GENOMIC DNA]</scope>
    <source>
        <strain evidence="2">MAFF 305830</strain>
    </source>
</reference>
<dbReference type="EMBL" id="KN824375">
    <property type="protein sequence ID" value="KIM21673.1"/>
    <property type="molecule type" value="Genomic_DNA"/>
</dbReference>